<feature type="transmembrane region" description="Helical" evidence="8">
    <location>
        <begin position="301"/>
        <end position="320"/>
    </location>
</feature>
<evidence type="ECO:0000256" key="1">
    <source>
        <dbReference type="ARBA" id="ARBA00004651"/>
    </source>
</evidence>
<dbReference type="HOGENOM" id="CLU_013016_0_1_6"/>
<comment type="similarity">
    <text evidence="2">Belongs to the binding-protein-dependent transport system permease family. FecCD subfamily.</text>
</comment>
<accession>B7VKB6</accession>
<evidence type="ECO:0000256" key="4">
    <source>
        <dbReference type="ARBA" id="ARBA00022475"/>
    </source>
</evidence>
<keyword evidence="5 8" id="KW-0812">Transmembrane</keyword>
<evidence type="ECO:0000256" key="2">
    <source>
        <dbReference type="ARBA" id="ARBA00007935"/>
    </source>
</evidence>
<gene>
    <name evidence="9" type="ordered locus">VS_2658</name>
</gene>
<dbReference type="eggNOG" id="COG0609">
    <property type="taxonomic scope" value="Bacteria"/>
</dbReference>
<dbReference type="InterPro" id="IPR037294">
    <property type="entry name" value="ABC_BtuC-like"/>
</dbReference>
<keyword evidence="3" id="KW-0813">Transport</keyword>
<dbReference type="Proteomes" id="UP000009100">
    <property type="component" value="Chromosome 1"/>
</dbReference>
<dbReference type="KEGG" id="vsp:VS_2658"/>
<dbReference type="SUPFAM" id="SSF81345">
    <property type="entry name" value="ABC transporter involved in vitamin B12 uptake, BtuC"/>
    <property type="match status" value="1"/>
</dbReference>
<keyword evidence="7 8" id="KW-0472">Membrane</keyword>
<dbReference type="EMBL" id="FM954972">
    <property type="protein sequence ID" value="CAV19898.1"/>
    <property type="molecule type" value="Genomic_DNA"/>
</dbReference>
<evidence type="ECO:0000256" key="6">
    <source>
        <dbReference type="ARBA" id="ARBA00022989"/>
    </source>
</evidence>
<reference evidence="9 10" key="1">
    <citation type="submission" date="2009-02" db="EMBL/GenBank/DDBJ databases">
        <title>Vibrio splendidus str. LGP32 complete genome.</title>
        <authorList>
            <person name="Mazel D."/>
            <person name="Le Roux F."/>
        </authorList>
    </citation>
    <scope>NUCLEOTIDE SEQUENCE [LARGE SCALE GENOMIC DNA]</scope>
    <source>
        <strain evidence="9 10">LGP32</strain>
    </source>
</reference>
<dbReference type="InterPro" id="IPR000522">
    <property type="entry name" value="ABC_transptr_permease_BtuC"/>
</dbReference>
<keyword evidence="6 8" id="KW-1133">Transmembrane helix</keyword>
<name>B7VKB6_VIBA3</name>
<dbReference type="CDD" id="cd06550">
    <property type="entry name" value="TM_ABC_iron-siderophores_like"/>
    <property type="match status" value="1"/>
</dbReference>
<feature type="transmembrane region" description="Helical" evidence="8">
    <location>
        <begin position="112"/>
        <end position="131"/>
    </location>
</feature>
<evidence type="ECO:0000256" key="8">
    <source>
        <dbReference type="SAM" id="Phobius"/>
    </source>
</evidence>
<organism evidence="9 10">
    <name type="scientific">Vibrio atlanticus (strain LGP32)</name>
    <name type="common">Vibrio splendidus (strain Mel32)</name>
    <dbReference type="NCBI Taxonomy" id="575788"/>
    <lineage>
        <taxon>Bacteria</taxon>
        <taxon>Pseudomonadati</taxon>
        <taxon>Pseudomonadota</taxon>
        <taxon>Gammaproteobacteria</taxon>
        <taxon>Vibrionales</taxon>
        <taxon>Vibrionaceae</taxon>
        <taxon>Vibrio</taxon>
    </lineage>
</organism>
<dbReference type="PANTHER" id="PTHR30472">
    <property type="entry name" value="FERRIC ENTEROBACTIN TRANSPORT SYSTEM PERMEASE PROTEIN"/>
    <property type="match status" value="1"/>
</dbReference>
<evidence type="ECO:0000313" key="10">
    <source>
        <dbReference type="Proteomes" id="UP000009100"/>
    </source>
</evidence>
<dbReference type="FunFam" id="1.10.3470.10:FF:000001">
    <property type="entry name" value="Vitamin B12 ABC transporter permease BtuC"/>
    <property type="match status" value="1"/>
</dbReference>
<feature type="transmembrane region" description="Helical" evidence="8">
    <location>
        <begin position="80"/>
        <end position="100"/>
    </location>
</feature>
<feature type="transmembrane region" description="Helical" evidence="8">
    <location>
        <begin position="260"/>
        <end position="289"/>
    </location>
</feature>
<dbReference type="Pfam" id="PF01032">
    <property type="entry name" value="FecCD"/>
    <property type="match status" value="1"/>
</dbReference>
<dbReference type="GO" id="GO:0033214">
    <property type="term" value="P:siderophore-iron import into cell"/>
    <property type="evidence" value="ECO:0007669"/>
    <property type="project" value="TreeGrafter"/>
</dbReference>
<evidence type="ECO:0000256" key="3">
    <source>
        <dbReference type="ARBA" id="ARBA00022448"/>
    </source>
</evidence>
<feature type="transmembrane region" description="Helical" evidence="8">
    <location>
        <begin position="170"/>
        <end position="191"/>
    </location>
</feature>
<dbReference type="GO" id="GO:0022857">
    <property type="term" value="F:transmembrane transporter activity"/>
    <property type="evidence" value="ECO:0007669"/>
    <property type="project" value="InterPro"/>
</dbReference>
<dbReference type="AlphaFoldDB" id="B7VKB6"/>
<protein>
    <submittedName>
        <fullName evidence="9">ABC transporter, permease protein</fullName>
    </submittedName>
</protein>
<dbReference type="PANTHER" id="PTHR30472:SF67">
    <property type="entry name" value="PERMEASE OF ABC TRANSPORTER-RELATED"/>
    <property type="match status" value="1"/>
</dbReference>
<evidence type="ECO:0000256" key="5">
    <source>
        <dbReference type="ARBA" id="ARBA00022692"/>
    </source>
</evidence>
<dbReference type="GO" id="GO:0005886">
    <property type="term" value="C:plasma membrane"/>
    <property type="evidence" value="ECO:0007669"/>
    <property type="project" value="UniProtKB-SubCell"/>
</dbReference>
<dbReference type="STRING" id="575788.VS_2658"/>
<evidence type="ECO:0000313" key="9">
    <source>
        <dbReference type="EMBL" id="CAV19898.1"/>
    </source>
</evidence>
<comment type="subcellular location">
    <subcellularLocation>
        <location evidence="1">Cell membrane</location>
        <topology evidence="1">Multi-pass membrane protein</topology>
    </subcellularLocation>
</comment>
<keyword evidence="4" id="KW-1003">Cell membrane</keyword>
<proteinExistence type="inferred from homology"/>
<evidence type="ECO:0000256" key="7">
    <source>
        <dbReference type="ARBA" id="ARBA00023136"/>
    </source>
</evidence>
<feature type="transmembrane region" description="Helical" evidence="8">
    <location>
        <begin position="211"/>
        <end position="232"/>
    </location>
</feature>
<dbReference type="Gene3D" id="1.10.3470.10">
    <property type="entry name" value="ABC transporter involved in vitamin B12 uptake, BtuC"/>
    <property type="match status" value="1"/>
</dbReference>
<feature type="transmembrane region" description="Helical" evidence="8">
    <location>
        <begin position="137"/>
        <end position="158"/>
    </location>
</feature>
<sequence length="354" mass="37242">MQLKNWHSASKKYMTSLSTNLNRTALNTCVFSSVFALLAMFSLSLGSVQLSFAQVATIFSAAMSQQIDSPIDQVVLHLRLPRTIIAIICGAGLGIVGALLQTVTKNDLADPFIFGLSSGAATGAVFVITVIGSAIGIWTLPLAAFIGGIISASAVLFLVRKVDGQASSQIVLAGLAISFLFTALTNFLVFHGDQRAAHSILFWSLGGLGNARWDNVLIVLAGLIVLIALGILKHRQLDCLLAGDDVAQTMGVDTKRLQSGVFIVCAFATACFVSIIGVVGFIGLMVPHIAKKIIGPLHKKLLITSGLIGALLMLLSDILARTLVAPQELPLGVVTTAFGALFIVSILMEKSNES</sequence>
<feature type="transmembrane region" description="Helical" evidence="8">
    <location>
        <begin position="329"/>
        <end position="348"/>
    </location>
</feature>